<proteinExistence type="predicted"/>
<feature type="domain" description="Ig-like" evidence="3">
    <location>
        <begin position="56"/>
        <end position="159"/>
    </location>
</feature>
<feature type="transmembrane region" description="Helical" evidence="2">
    <location>
        <begin position="198"/>
        <end position="221"/>
    </location>
</feature>
<comment type="caution">
    <text evidence="4">The sequence shown here is derived from an EMBL/GenBank/DDBJ whole genome shotgun (WGS) entry which is preliminary data.</text>
</comment>
<dbReference type="GO" id="GO:0002768">
    <property type="term" value="P:immune response-regulating cell surface receptor signaling pathway"/>
    <property type="evidence" value="ECO:0007669"/>
    <property type="project" value="InterPro"/>
</dbReference>
<sequence length="352" mass="39299">MLCTPAPPGTPDFVCGKKRFFMACCVFQIICILIIHLWLSPLISSNTNESDPDCIPSIMVPRNTVWKAPVMKSLKINCTVHSESRCWKNINVTWCRIDDKNECRALNRSNYTTNEWESVDLSKRLLFLIFHNISMKDAGLYRCRINSPTPTVSHSINVTVTDYVPDCNTDSKVVTVENNTTNSSNPIVAKKEPLQPYVYIYSGIGVLLLVVVVVSVIVIWCRGQKKSIKEKIHVNQSTATPVADLAPPIYNPRESPRSKTQTLPAQLSPPTPSIYDIPPVRVTSLRDRSSAGGHPVNRGSPIRCHNRDTVETEEDENPLIYATLNHGAVPQRPVRVAHVQIEASEYAAIKVT</sequence>
<evidence type="ECO:0000259" key="3">
    <source>
        <dbReference type="PROSITE" id="PS50835"/>
    </source>
</evidence>
<feature type="transmembrane region" description="Helical" evidence="2">
    <location>
        <begin position="20"/>
        <end position="39"/>
    </location>
</feature>
<reference evidence="4 5" key="1">
    <citation type="submission" date="2019-06" db="EMBL/GenBank/DDBJ databases">
        <title>A chromosome-scale genome assembly of the striped catfish, Pangasianodon hypophthalmus.</title>
        <authorList>
            <person name="Wen M."/>
            <person name="Zahm M."/>
            <person name="Roques C."/>
            <person name="Cabau C."/>
            <person name="Klopp C."/>
            <person name="Donnadieu C."/>
            <person name="Jouanno E."/>
            <person name="Avarre J.-C."/>
            <person name="Campet M."/>
            <person name="Ha T.T.T."/>
            <person name="Dugue R."/>
            <person name="Lampietro C."/>
            <person name="Louis A."/>
            <person name="Herpin A."/>
            <person name="Echchiki A."/>
            <person name="Berthelot C."/>
            <person name="Parey E."/>
            <person name="Roest-Crollius H."/>
            <person name="Braasch I."/>
            <person name="Postlethwait J."/>
            <person name="Bobe J."/>
            <person name="Montfort J."/>
            <person name="Bouchez O."/>
            <person name="Begum T."/>
            <person name="Schartl M."/>
            <person name="Guiguen Y."/>
        </authorList>
    </citation>
    <scope>NUCLEOTIDE SEQUENCE [LARGE SCALE GENOMIC DNA]</scope>
    <source>
        <strain evidence="4 5">Indonesia</strain>
        <tissue evidence="4">Blood</tissue>
    </source>
</reference>
<feature type="region of interest" description="Disordered" evidence="1">
    <location>
        <begin position="243"/>
        <end position="270"/>
    </location>
</feature>
<name>A0A5N5JWF8_PANHP</name>
<dbReference type="Gene3D" id="2.60.40.10">
    <property type="entry name" value="Immunoglobulins"/>
    <property type="match status" value="1"/>
</dbReference>
<evidence type="ECO:0000256" key="1">
    <source>
        <dbReference type="SAM" id="MobiDB-lite"/>
    </source>
</evidence>
<dbReference type="PANTHER" id="PTHR37996:SF1">
    <property type="entry name" value="B- AND T-LYMPHOCYTE ATTENUATOR"/>
    <property type="match status" value="1"/>
</dbReference>
<dbReference type="PANTHER" id="PTHR37996">
    <property type="entry name" value="B- AND T-LYMPHOCYTE ATTENUATOR"/>
    <property type="match status" value="1"/>
</dbReference>
<dbReference type="SMART" id="SM00409">
    <property type="entry name" value="IG"/>
    <property type="match status" value="1"/>
</dbReference>
<dbReference type="EMBL" id="VFJC01000027">
    <property type="protein sequence ID" value="KAB5523581.1"/>
    <property type="molecule type" value="Genomic_DNA"/>
</dbReference>
<dbReference type="GO" id="GO:0038023">
    <property type="term" value="F:signaling receptor activity"/>
    <property type="evidence" value="ECO:0007669"/>
    <property type="project" value="InterPro"/>
</dbReference>
<gene>
    <name evidence="4" type="ORF">PHYPO_G00154260</name>
</gene>
<dbReference type="InterPro" id="IPR036179">
    <property type="entry name" value="Ig-like_dom_sf"/>
</dbReference>
<accession>A0A5N5JWF8</accession>
<dbReference type="SUPFAM" id="SSF48726">
    <property type="entry name" value="Immunoglobulin"/>
    <property type="match status" value="1"/>
</dbReference>
<organism evidence="4 5">
    <name type="scientific">Pangasianodon hypophthalmus</name>
    <name type="common">Striped catfish</name>
    <name type="synonym">Helicophagus hypophthalmus</name>
    <dbReference type="NCBI Taxonomy" id="310915"/>
    <lineage>
        <taxon>Eukaryota</taxon>
        <taxon>Metazoa</taxon>
        <taxon>Chordata</taxon>
        <taxon>Craniata</taxon>
        <taxon>Vertebrata</taxon>
        <taxon>Euteleostomi</taxon>
        <taxon>Actinopterygii</taxon>
        <taxon>Neopterygii</taxon>
        <taxon>Teleostei</taxon>
        <taxon>Ostariophysi</taxon>
        <taxon>Siluriformes</taxon>
        <taxon>Pangasiidae</taxon>
        <taxon>Pangasianodon</taxon>
    </lineage>
</organism>
<protein>
    <recommendedName>
        <fullName evidence="3">Ig-like domain-containing protein</fullName>
    </recommendedName>
</protein>
<keyword evidence="2" id="KW-0472">Membrane</keyword>
<keyword evidence="5" id="KW-1185">Reference proteome</keyword>
<dbReference type="InterPro" id="IPR013783">
    <property type="entry name" value="Ig-like_fold"/>
</dbReference>
<dbReference type="AlphaFoldDB" id="A0A5N5JWF8"/>
<dbReference type="PROSITE" id="PS50835">
    <property type="entry name" value="IG_LIKE"/>
    <property type="match status" value="1"/>
</dbReference>
<evidence type="ECO:0000313" key="5">
    <source>
        <dbReference type="Proteomes" id="UP000327468"/>
    </source>
</evidence>
<dbReference type="Proteomes" id="UP000327468">
    <property type="component" value="Chromosome 26"/>
</dbReference>
<evidence type="ECO:0000313" key="4">
    <source>
        <dbReference type="EMBL" id="KAB5523581.1"/>
    </source>
</evidence>
<evidence type="ECO:0000256" key="2">
    <source>
        <dbReference type="SAM" id="Phobius"/>
    </source>
</evidence>
<dbReference type="InterPro" id="IPR003599">
    <property type="entry name" value="Ig_sub"/>
</dbReference>
<dbReference type="GO" id="GO:0005886">
    <property type="term" value="C:plasma membrane"/>
    <property type="evidence" value="ECO:0007669"/>
    <property type="project" value="InterPro"/>
</dbReference>
<dbReference type="InterPro" id="IPR007110">
    <property type="entry name" value="Ig-like_dom"/>
</dbReference>
<keyword evidence="2" id="KW-0812">Transmembrane</keyword>
<keyword evidence="2" id="KW-1133">Transmembrane helix</keyword>
<dbReference type="InterPro" id="IPR039257">
    <property type="entry name" value="BTLA"/>
</dbReference>